<dbReference type="GO" id="GO:0006915">
    <property type="term" value="P:apoptotic process"/>
    <property type="evidence" value="ECO:0007669"/>
    <property type="project" value="UniProtKB-KW"/>
</dbReference>
<comment type="subcellular location">
    <subcellularLocation>
        <location evidence="1">Nucleus</location>
    </subcellularLocation>
</comment>
<feature type="compositionally biased region" description="Polar residues" evidence="9">
    <location>
        <begin position="594"/>
        <end position="632"/>
    </location>
</feature>
<evidence type="ECO:0000313" key="12">
    <source>
        <dbReference type="WBParaSite" id="TREG1_135380.1"/>
    </source>
</evidence>
<dbReference type="PANTHER" id="PTHR13580">
    <property type="entry name" value="TGF-BETA INDUCED APOPTOSIS PROTEIN"/>
    <property type="match status" value="1"/>
</dbReference>
<keyword evidence="3" id="KW-0053">Apoptosis</keyword>
<dbReference type="PANTHER" id="PTHR13580:SF9">
    <property type="entry name" value="AXIN1 UP-REGULATED 1, ISOFORM A"/>
    <property type="match status" value="1"/>
</dbReference>
<organism evidence="11 12">
    <name type="scientific">Trichobilharzia regenti</name>
    <name type="common">Nasal bird schistosome</name>
    <dbReference type="NCBI Taxonomy" id="157069"/>
    <lineage>
        <taxon>Eukaryota</taxon>
        <taxon>Metazoa</taxon>
        <taxon>Spiralia</taxon>
        <taxon>Lophotrochozoa</taxon>
        <taxon>Platyhelminthes</taxon>
        <taxon>Trematoda</taxon>
        <taxon>Digenea</taxon>
        <taxon>Strigeidida</taxon>
        <taxon>Schistosomatoidea</taxon>
        <taxon>Schistosomatidae</taxon>
        <taxon>Trichobilharzia</taxon>
    </lineage>
</organism>
<keyword evidence="7" id="KW-0804">Transcription</keyword>
<sequence length="681" mass="74054">MSCAQFFTSSSTLPQVSTDDPLFTETLTNAVYATPPPPYLSPPSPRRLVYCLDDPSLYTSVFNSLDLMDTDSEASLDHAPPLNSPGRKRSSRVKMMPLNSAERIRLLRSSGITKIDGSERLVCSFIRTMRSCVGCNCDPTDSCKPGQCSCADEGIPCQVDRESFPCACAATGCCNPSGRNEFSREQVRAHAEHVLARVSSQSPINAVNKSPRNMSGVMSANADLSTSNGACSLCSLDSSKTIASSTPLSCCFTGNMHQKSVHNSNSPTNNSQFALNRSPSRNSSSKNLSPIPVVNNDDNETGWLHQCSPIRTPVKKNRSIASSSIEITAPITATGDCLQQKSFSSPPVNLTPDHQKKNSRIVIDLTLSPTDSDDGDKLRKSPKSKRDRSRPTAHRQTPLIKSTKSSPCEEKSAKSHKTKQSLSVLHTSIDSFSDMPIIVTTTTQDNAGDNESSLVDCSNSPLGKFTHRRRSRSEEPSSELRNCDIITPVQMINNYSENVDNNGIIDCVASPDSSMMMNRCMTNDYGDGSGSITESPGASTSDLRWSSAKMNKYGRITKSAPNSPYKPNTMNDNSRFGRISLRRRAILRLPVTPSRRTPGQSNRQRNFNSPTTSCGNRLQTTPNPSNSLTVAKSSPSSSSSSLWKNNSMSSVKQSFIDHNNDSDNNRGNLVIDNNSNSMSCM</sequence>
<dbReference type="GO" id="GO:0043565">
    <property type="term" value="F:sequence-specific DNA binding"/>
    <property type="evidence" value="ECO:0007669"/>
    <property type="project" value="TreeGrafter"/>
</dbReference>
<accession>A0AA85J848</accession>
<feature type="compositionally biased region" description="Basic residues" evidence="9">
    <location>
        <begin position="380"/>
        <end position="393"/>
    </location>
</feature>
<feature type="compositionally biased region" description="Low complexity" evidence="9">
    <location>
        <begin position="633"/>
        <end position="650"/>
    </location>
</feature>
<keyword evidence="8" id="KW-0539">Nucleus</keyword>
<evidence type="ECO:0000256" key="1">
    <source>
        <dbReference type="ARBA" id="ARBA00004123"/>
    </source>
</evidence>
<keyword evidence="5" id="KW-0238">DNA-binding</keyword>
<feature type="compositionally biased region" description="Polar residues" evidence="9">
    <location>
        <begin position="261"/>
        <end position="274"/>
    </location>
</feature>
<evidence type="ECO:0000256" key="2">
    <source>
        <dbReference type="ARBA" id="ARBA00008548"/>
    </source>
</evidence>
<evidence type="ECO:0000256" key="9">
    <source>
        <dbReference type="SAM" id="MobiDB-lite"/>
    </source>
</evidence>
<keyword evidence="4" id="KW-0805">Transcription regulation</keyword>
<feature type="region of interest" description="Disordered" evidence="9">
    <location>
        <begin position="73"/>
        <end position="92"/>
    </location>
</feature>
<dbReference type="WBParaSite" id="TREG1_135380.1">
    <property type="protein sequence ID" value="TREG1_135380.1"/>
    <property type="gene ID" value="TREG1_135380"/>
</dbReference>
<evidence type="ECO:0000256" key="8">
    <source>
        <dbReference type="ARBA" id="ARBA00023242"/>
    </source>
</evidence>
<evidence type="ECO:0000256" key="3">
    <source>
        <dbReference type="ARBA" id="ARBA00022703"/>
    </source>
</evidence>
<dbReference type="GO" id="GO:0000981">
    <property type="term" value="F:DNA-binding transcription factor activity, RNA polymerase II-specific"/>
    <property type="evidence" value="ECO:0007669"/>
    <property type="project" value="TreeGrafter"/>
</dbReference>
<dbReference type="Pfam" id="PF16019">
    <property type="entry name" value="CSRNP_N"/>
    <property type="match status" value="1"/>
</dbReference>
<evidence type="ECO:0000313" key="13">
    <source>
        <dbReference type="WBParaSite" id="TREG1_135380.2"/>
    </source>
</evidence>
<name>A0AA85J848_TRIRE</name>
<feature type="region of interest" description="Disordered" evidence="9">
    <location>
        <begin position="261"/>
        <end position="300"/>
    </location>
</feature>
<feature type="region of interest" description="Disordered" evidence="9">
    <location>
        <begin position="338"/>
        <end position="422"/>
    </location>
</feature>
<protein>
    <recommendedName>
        <fullName evidence="10">Cysteine/serine-rich nuclear protein N-terminal domain-containing protein</fullName>
    </recommendedName>
</protein>
<reference evidence="12 13" key="2">
    <citation type="submission" date="2023-11" db="UniProtKB">
        <authorList>
            <consortium name="WormBaseParasite"/>
        </authorList>
    </citation>
    <scope>IDENTIFICATION</scope>
</reference>
<evidence type="ECO:0000256" key="6">
    <source>
        <dbReference type="ARBA" id="ARBA00023159"/>
    </source>
</evidence>
<dbReference type="InterPro" id="IPR031972">
    <property type="entry name" value="CSRNP_N"/>
</dbReference>
<feature type="compositionally biased region" description="Polar residues" evidence="9">
    <location>
        <begin position="338"/>
        <end position="348"/>
    </location>
</feature>
<proteinExistence type="inferred from homology"/>
<dbReference type="AlphaFoldDB" id="A0AA85J848"/>
<dbReference type="Proteomes" id="UP000050795">
    <property type="component" value="Unassembled WGS sequence"/>
</dbReference>
<feature type="compositionally biased region" description="Polar residues" evidence="9">
    <location>
        <begin position="559"/>
        <end position="574"/>
    </location>
</feature>
<evidence type="ECO:0000313" key="11">
    <source>
        <dbReference type="Proteomes" id="UP000050795"/>
    </source>
</evidence>
<evidence type="ECO:0000256" key="5">
    <source>
        <dbReference type="ARBA" id="ARBA00023125"/>
    </source>
</evidence>
<feature type="domain" description="Cysteine/serine-rich nuclear protein N-terminal" evidence="10">
    <location>
        <begin position="88"/>
        <end position="200"/>
    </location>
</feature>
<keyword evidence="11" id="KW-1185">Reference proteome</keyword>
<feature type="compositionally biased region" description="Polar residues" evidence="9">
    <location>
        <begin position="665"/>
        <end position="681"/>
    </location>
</feature>
<dbReference type="GO" id="GO:0005634">
    <property type="term" value="C:nucleus"/>
    <property type="evidence" value="ECO:0007669"/>
    <property type="project" value="UniProtKB-SubCell"/>
</dbReference>
<comment type="similarity">
    <text evidence="2">Belongs to the AXUD1 family.</text>
</comment>
<feature type="compositionally biased region" description="Low complexity" evidence="9">
    <location>
        <begin position="275"/>
        <end position="290"/>
    </location>
</feature>
<dbReference type="InterPro" id="IPR023260">
    <property type="entry name" value="Cys/Ser-rich_nuc_prot"/>
</dbReference>
<evidence type="ECO:0000256" key="7">
    <source>
        <dbReference type="ARBA" id="ARBA00023163"/>
    </source>
</evidence>
<dbReference type="WBParaSite" id="TREG1_135380.2">
    <property type="protein sequence ID" value="TREG1_135380.2"/>
    <property type="gene ID" value="TREG1_135380"/>
</dbReference>
<reference evidence="11" key="1">
    <citation type="submission" date="2022-06" db="EMBL/GenBank/DDBJ databases">
        <authorList>
            <person name="Berger JAMES D."/>
            <person name="Berger JAMES D."/>
        </authorList>
    </citation>
    <scope>NUCLEOTIDE SEQUENCE [LARGE SCALE GENOMIC DNA]</scope>
</reference>
<keyword evidence="6" id="KW-0010">Activator</keyword>
<feature type="region of interest" description="Disordered" evidence="9">
    <location>
        <begin position="443"/>
        <end position="479"/>
    </location>
</feature>
<evidence type="ECO:0000256" key="4">
    <source>
        <dbReference type="ARBA" id="ARBA00023015"/>
    </source>
</evidence>
<feature type="compositionally biased region" description="Polar residues" evidence="9">
    <location>
        <begin position="443"/>
        <end position="461"/>
    </location>
</feature>
<feature type="region of interest" description="Disordered" evidence="9">
    <location>
        <begin position="555"/>
        <end position="681"/>
    </location>
</feature>
<evidence type="ECO:0000259" key="10">
    <source>
        <dbReference type="Pfam" id="PF16019"/>
    </source>
</evidence>